<organism evidence="1 2">
    <name type="scientific">Ajellomyces capsulatus (strain H143)</name>
    <name type="common">Darling's disease fungus</name>
    <name type="synonym">Histoplasma capsulatum</name>
    <dbReference type="NCBI Taxonomy" id="544712"/>
    <lineage>
        <taxon>Eukaryota</taxon>
        <taxon>Fungi</taxon>
        <taxon>Dikarya</taxon>
        <taxon>Ascomycota</taxon>
        <taxon>Pezizomycotina</taxon>
        <taxon>Eurotiomycetes</taxon>
        <taxon>Eurotiomycetidae</taxon>
        <taxon>Onygenales</taxon>
        <taxon>Ajellomycetaceae</taxon>
        <taxon>Histoplasma</taxon>
    </lineage>
</organism>
<dbReference type="VEuPathDB" id="FungiDB:HCDG_08823"/>
<dbReference type="AlphaFoldDB" id="C6HR01"/>
<name>C6HR01_AJECH</name>
<dbReference type="Proteomes" id="UP000002624">
    <property type="component" value="Unassembled WGS sequence"/>
</dbReference>
<proteinExistence type="predicted"/>
<sequence>MDLNTTINGVLDPGRPGYQKPGRMEEFRAASDGSKHLCRRGCFISMLFVFAPMEKVENFAGKSGDWDARSKVQTILRITVVEGVDTVVAMLPGSFHKCAKARHSYYGLR</sequence>
<dbReference type="EMBL" id="GG692435">
    <property type="protein sequence ID" value="EER37372.1"/>
    <property type="molecule type" value="Genomic_DNA"/>
</dbReference>
<gene>
    <name evidence="1" type="ORF">HCDG_08823</name>
</gene>
<reference evidence="2" key="1">
    <citation type="submission" date="2009-05" db="EMBL/GenBank/DDBJ databases">
        <title>The genome sequence of Ajellomyces capsulatus strain H143.</title>
        <authorList>
            <person name="Champion M."/>
            <person name="Cuomo C.A."/>
            <person name="Ma L.-J."/>
            <person name="Henn M.R."/>
            <person name="Sil A."/>
            <person name="Goldman B."/>
            <person name="Young S.K."/>
            <person name="Kodira C.D."/>
            <person name="Zeng Q."/>
            <person name="Koehrsen M."/>
            <person name="Alvarado L."/>
            <person name="Berlin A.M."/>
            <person name="Borenstein D."/>
            <person name="Chen Z."/>
            <person name="Engels R."/>
            <person name="Freedman E."/>
            <person name="Gellesch M."/>
            <person name="Goldberg J."/>
            <person name="Griggs A."/>
            <person name="Gujja S."/>
            <person name="Heiman D.I."/>
            <person name="Hepburn T.A."/>
            <person name="Howarth C."/>
            <person name="Jen D."/>
            <person name="Larson L."/>
            <person name="Lewis B."/>
            <person name="Mehta T."/>
            <person name="Park D."/>
            <person name="Pearson M."/>
            <person name="Roberts A."/>
            <person name="Saif S."/>
            <person name="Shea T.D."/>
            <person name="Shenoy N."/>
            <person name="Sisk P."/>
            <person name="Stolte C."/>
            <person name="Sykes S."/>
            <person name="Walk T."/>
            <person name="White J."/>
            <person name="Yandava C."/>
            <person name="Klein B."/>
            <person name="McEwen J.G."/>
            <person name="Puccia R."/>
            <person name="Goldman G.H."/>
            <person name="Felipe M.S."/>
            <person name="Nino-Vega G."/>
            <person name="San-Blas G."/>
            <person name="Taylor J.W."/>
            <person name="Mendoza L."/>
            <person name="Galagan J.E."/>
            <person name="Nusbaum C."/>
            <person name="Birren B.W."/>
        </authorList>
    </citation>
    <scope>NUCLEOTIDE SEQUENCE [LARGE SCALE GENOMIC DNA]</scope>
    <source>
        <strain evidence="2">H143</strain>
    </source>
</reference>
<evidence type="ECO:0000313" key="2">
    <source>
        <dbReference type="Proteomes" id="UP000002624"/>
    </source>
</evidence>
<dbReference type="HOGENOM" id="CLU_2183160_0_0_1"/>
<protein>
    <submittedName>
        <fullName evidence="1">Uncharacterized protein</fullName>
    </submittedName>
</protein>
<evidence type="ECO:0000313" key="1">
    <source>
        <dbReference type="EMBL" id="EER37372.1"/>
    </source>
</evidence>
<accession>C6HR01</accession>